<evidence type="ECO:0000313" key="3">
    <source>
        <dbReference type="Proteomes" id="UP001610446"/>
    </source>
</evidence>
<feature type="transmembrane region" description="Helical" evidence="1">
    <location>
        <begin position="44"/>
        <end position="66"/>
    </location>
</feature>
<organism evidence="2 3">
    <name type="scientific">Aspergillus pseudoustus</name>
    <dbReference type="NCBI Taxonomy" id="1810923"/>
    <lineage>
        <taxon>Eukaryota</taxon>
        <taxon>Fungi</taxon>
        <taxon>Dikarya</taxon>
        <taxon>Ascomycota</taxon>
        <taxon>Pezizomycotina</taxon>
        <taxon>Eurotiomycetes</taxon>
        <taxon>Eurotiomycetidae</taxon>
        <taxon>Eurotiales</taxon>
        <taxon>Aspergillaceae</taxon>
        <taxon>Aspergillus</taxon>
        <taxon>Aspergillus subgen. Nidulantes</taxon>
    </lineage>
</organism>
<keyword evidence="3" id="KW-1185">Reference proteome</keyword>
<sequence>MANFRPWLARLRRKSKLWTLHSRQPLSQVVCRSFQNGMLELKGLCLFFFVGNLLVAKSVALIGRLWSTFKEQS</sequence>
<dbReference type="EMBL" id="JBFXLU010000121">
    <property type="protein sequence ID" value="KAL2840399.1"/>
    <property type="molecule type" value="Genomic_DNA"/>
</dbReference>
<proteinExistence type="predicted"/>
<accession>A0ABR4JK11</accession>
<feature type="non-terminal residue" evidence="2">
    <location>
        <position position="73"/>
    </location>
</feature>
<evidence type="ECO:0000256" key="1">
    <source>
        <dbReference type="SAM" id="Phobius"/>
    </source>
</evidence>
<protein>
    <submittedName>
        <fullName evidence="2">Uncharacterized protein</fullName>
    </submittedName>
</protein>
<keyword evidence="1" id="KW-0812">Transmembrane</keyword>
<comment type="caution">
    <text evidence="2">The sequence shown here is derived from an EMBL/GenBank/DDBJ whole genome shotgun (WGS) entry which is preliminary data.</text>
</comment>
<reference evidence="2 3" key="1">
    <citation type="submission" date="2024-07" db="EMBL/GenBank/DDBJ databases">
        <title>Section-level genome sequencing and comparative genomics of Aspergillus sections Usti and Cavernicolus.</title>
        <authorList>
            <consortium name="Lawrence Berkeley National Laboratory"/>
            <person name="Nybo J.L."/>
            <person name="Vesth T.C."/>
            <person name="Theobald S."/>
            <person name="Frisvad J.C."/>
            <person name="Larsen T.O."/>
            <person name="Kjaerboelling I."/>
            <person name="Rothschild-Mancinelli K."/>
            <person name="Lyhne E.K."/>
            <person name="Kogle M.E."/>
            <person name="Barry K."/>
            <person name="Clum A."/>
            <person name="Na H."/>
            <person name="Ledsgaard L."/>
            <person name="Lin J."/>
            <person name="Lipzen A."/>
            <person name="Kuo A."/>
            <person name="Riley R."/>
            <person name="Mondo S."/>
            <person name="Labutti K."/>
            <person name="Haridas S."/>
            <person name="Pangalinan J."/>
            <person name="Salamov A.A."/>
            <person name="Simmons B.A."/>
            <person name="Magnuson J.K."/>
            <person name="Chen J."/>
            <person name="Drula E."/>
            <person name="Henrissat B."/>
            <person name="Wiebenga A."/>
            <person name="Lubbers R.J."/>
            <person name="Gomes A.C."/>
            <person name="Makela M.R."/>
            <person name="Stajich J."/>
            <person name="Grigoriev I.V."/>
            <person name="Mortensen U.H."/>
            <person name="De Vries R.P."/>
            <person name="Baker S.E."/>
            <person name="Andersen M.R."/>
        </authorList>
    </citation>
    <scope>NUCLEOTIDE SEQUENCE [LARGE SCALE GENOMIC DNA]</scope>
    <source>
        <strain evidence="2 3">CBS 123904</strain>
    </source>
</reference>
<keyword evidence="1" id="KW-1133">Transmembrane helix</keyword>
<evidence type="ECO:0000313" key="2">
    <source>
        <dbReference type="EMBL" id="KAL2840399.1"/>
    </source>
</evidence>
<gene>
    <name evidence="2" type="ORF">BJY01DRAFT_218517</name>
</gene>
<dbReference type="Proteomes" id="UP001610446">
    <property type="component" value="Unassembled WGS sequence"/>
</dbReference>
<name>A0ABR4JK11_9EURO</name>
<keyword evidence="1" id="KW-0472">Membrane</keyword>